<feature type="domain" description="CopG-like ribbon-helix-helix" evidence="1">
    <location>
        <begin position="17"/>
        <end position="57"/>
    </location>
</feature>
<organism evidence="2 3">
    <name type="scientific">Cylindrospermum stagnale PCC 7417</name>
    <dbReference type="NCBI Taxonomy" id="56107"/>
    <lineage>
        <taxon>Bacteria</taxon>
        <taxon>Bacillati</taxon>
        <taxon>Cyanobacteriota</taxon>
        <taxon>Cyanophyceae</taxon>
        <taxon>Nostocales</taxon>
        <taxon>Nostocaceae</taxon>
        <taxon>Cylindrospermum</taxon>
    </lineage>
</organism>
<keyword evidence="3" id="KW-1185">Reference proteome</keyword>
<dbReference type="GO" id="GO:0006355">
    <property type="term" value="P:regulation of DNA-templated transcription"/>
    <property type="evidence" value="ECO:0007669"/>
    <property type="project" value="InterPro"/>
</dbReference>
<dbReference type="Pfam" id="PF07878">
    <property type="entry name" value="RHH_5"/>
    <property type="match status" value="1"/>
</dbReference>
<protein>
    <recommendedName>
        <fullName evidence="1">CopG-like ribbon-helix-helix domain-containing protein</fullName>
    </recommendedName>
</protein>
<sequence length="70" mass="8177">MLESWCRQVLIMAARKPRIMFTCSEETKQVLEEWSEDEGRTMSNLVERIVVDAIANRNAQKQPKHEKEAS</sequence>
<dbReference type="InterPro" id="IPR010985">
    <property type="entry name" value="Ribbon_hlx_hlx"/>
</dbReference>
<dbReference type="KEGG" id="csg:Cylst_6518"/>
<dbReference type="SUPFAM" id="SSF47598">
    <property type="entry name" value="Ribbon-helix-helix"/>
    <property type="match status" value="1"/>
</dbReference>
<proteinExistence type="predicted"/>
<evidence type="ECO:0000313" key="2">
    <source>
        <dbReference type="EMBL" id="AFZ28297.1"/>
    </source>
</evidence>
<geneLocation type="plasmid" evidence="2 3">
    <name>pCYLST.01</name>
</geneLocation>
<dbReference type="EMBL" id="CP003643">
    <property type="protein sequence ID" value="AFZ28297.1"/>
    <property type="molecule type" value="Genomic_DNA"/>
</dbReference>
<accession>K9X9F7</accession>
<reference evidence="2 3" key="1">
    <citation type="submission" date="2012-06" db="EMBL/GenBank/DDBJ databases">
        <title>Noncontiguous Finished plasmid 1 of genome of Cylindrospermum stagnale PCC 7417.</title>
        <authorList>
            <consortium name="US DOE Joint Genome Institute"/>
            <person name="Gugger M."/>
            <person name="Coursin T."/>
            <person name="Rippka R."/>
            <person name="Tandeau De Marsac N."/>
            <person name="Huntemann M."/>
            <person name="Wei C.-L."/>
            <person name="Han J."/>
            <person name="Detter J.C."/>
            <person name="Han C."/>
            <person name="Tapia R."/>
            <person name="Davenport K."/>
            <person name="Daligault H."/>
            <person name="Erkkila T."/>
            <person name="Gu W."/>
            <person name="Munk A.C.C."/>
            <person name="Teshima H."/>
            <person name="Xu Y."/>
            <person name="Chain P."/>
            <person name="Chen A."/>
            <person name="Krypides N."/>
            <person name="Mavromatis K."/>
            <person name="Markowitz V."/>
            <person name="Szeto E."/>
            <person name="Ivanova N."/>
            <person name="Mikhailova N."/>
            <person name="Ovchinnikova G."/>
            <person name="Pagani I."/>
            <person name="Pati A."/>
            <person name="Goodwin L."/>
            <person name="Peters L."/>
            <person name="Pitluck S."/>
            <person name="Woyke T."/>
            <person name="Kerfeld C."/>
        </authorList>
    </citation>
    <scope>NUCLEOTIDE SEQUENCE [LARGE SCALE GENOMIC DNA]</scope>
    <source>
        <strain evidence="2 3">PCC 7417</strain>
        <plasmid evidence="3">Plasmid pCYLST.01</plasmid>
    </source>
</reference>
<name>K9X9F7_9NOST</name>
<dbReference type="AlphaFoldDB" id="K9X9F7"/>
<dbReference type="HOGENOM" id="CLU_2751070_0_0_3"/>
<dbReference type="InterPro" id="IPR012869">
    <property type="entry name" value="RHH_5"/>
</dbReference>
<keyword evidence="2" id="KW-0614">Plasmid</keyword>
<dbReference type="Proteomes" id="UP000010475">
    <property type="component" value="Plasmid pCYLST.01"/>
</dbReference>
<evidence type="ECO:0000259" key="1">
    <source>
        <dbReference type="Pfam" id="PF07878"/>
    </source>
</evidence>
<evidence type="ECO:0000313" key="3">
    <source>
        <dbReference type="Proteomes" id="UP000010475"/>
    </source>
</evidence>
<gene>
    <name evidence="2" type="ORF">Cylst_6518</name>
</gene>